<dbReference type="EMBL" id="ACVP01000012">
    <property type="protein sequence ID" value="EET77677.1"/>
    <property type="molecule type" value="Genomic_DNA"/>
</dbReference>
<reference evidence="1 2" key="1">
    <citation type="submission" date="2009-06" db="EMBL/GenBank/DDBJ databases">
        <authorList>
            <person name="Dodson R."/>
            <person name="Sebastian Y."/>
            <person name="Madupu R."/>
            <person name="Durkin A.S."/>
            <person name="Torralba M."/>
            <person name="Methe B."/>
            <person name="Sutton G.G."/>
            <person name="Strausberg R.L."/>
            <person name="Nelson K.E."/>
        </authorList>
    </citation>
    <scope>NUCLEOTIDE SEQUENCE [LARGE SCALE GENOMIC DNA]</scope>
    <source>
        <strain evidence="1 2">SK141</strain>
    </source>
</reference>
<proteinExistence type="predicted"/>
<evidence type="ECO:0000313" key="2">
    <source>
        <dbReference type="Proteomes" id="UP000004384"/>
    </source>
</evidence>
<protein>
    <submittedName>
        <fullName evidence="1">Uncharacterized protein</fullName>
    </submittedName>
</protein>
<gene>
    <name evidence="1" type="ORF">CORTU0001_1915</name>
</gene>
<evidence type="ECO:0000313" key="1">
    <source>
        <dbReference type="EMBL" id="EET77677.1"/>
    </source>
</evidence>
<sequence>MSRKYFDLYSARPSYEGQTTNGGKATQEIAALAESDPQLVMRLAENIRRMLAEGKYERKNLSFLSCD</sequence>
<dbReference type="AlphaFoldDB" id="C6R8F7"/>
<name>C6R8F7_9CORY</name>
<accession>C6R8F7</accession>
<dbReference type="Proteomes" id="UP000004384">
    <property type="component" value="Unassembled WGS sequence"/>
</dbReference>
<organism evidence="1 2">
    <name type="scientific">Corynebacterium tuberculostearicum SK141</name>
    <dbReference type="NCBI Taxonomy" id="553206"/>
    <lineage>
        <taxon>Bacteria</taxon>
        <taxon>Bacillati</taxon>
        <taxon>Actinomycetota</taxon>
        <taxon>Actinomycetes</taxon>
        <taxon>Mycobacteriales</taxon>
        <taxon>Corynebacteriaceae</taxon>
        <taxon>Corynebacterium</taxon>
    </lineage>
</organism>
<comment type="caution">
    <text evidence="1">The sequence shown here is derived from an EMBL/GenBank/DDBJ whole genome shotgun (WGS) entry which is preliminary data.</text>
</comment>